<feature type="region of interest" description="Disordered" evidence="2">
    <location>
        <begin position="1471"/>
        <end position="1514"/>
    </location>
</feature>
<organism evidence="4 5">
    <name type="scientific">Lolium multiflorum</name>
    <name type="common">Italian ryegrass</name>
    <name type="synonym">Lolium perenne subsp. multiflorum</name>
    <dbReference type="NCBI Taxonomy" id="4521"/>
    <lineage>
        <taxon>Eukaryota</taxon>
        <taxon>Viridiplantae</taxon>
        <taxon>Streptophyta</taxon>
        <taxon>Embryophyta</taxon>
        <taxon>Tracheophyta</taxon>
        <taxon>Spermatophyta</taxon>
        <taxon>Magnoliopsida</taxon>
        <taxon>Liliopsida</taxon>
        <taxon>Poales</taxon>
        <taxon>Poaceae</taxon>
        <taxon>BOP clade</taxon>
        <taxon>Pooideae</taxon>
        <taxon>Poodae</taxon>
        <taxon>Poeae</taxon>
        <taxon>Poeae Chloroplast Group 2 (Poeae type)</taxon>
        <taxon>Loliodinae</taxon>
        <taxon>Loliinae</taxon>
        <taxon>Lolium</taxon>
    </lineage>
</organism>
<feature type="region of interest" description="Disordered" evidence="2">
    <location>
        <begin position="1"/>
        <end position="21"/>
    </location>
</feature>
<dbReference type="EMBL" id="JAUUTY010000359">
    <property type="protein sequence ID" value="KAK1601723.1"/>
    <property type="molecule type" value="Genomic_DNA"/>
</dbReference>
<evidence type="ECO:0000259" key="3">
    <source>
        <dbReference type="PROSITE" id="PS51038"/>
    </source>
</evidence>
<feature type="region of interest" description="Disordered" evidence="2">
    <location>
        <begin position="634"/>
        <end position="697"/>
    </location>
</feature>
<feature type="region of interest" description="Disordered" evidence="2">
    <location>
        <begin position="313"/>
        <end position="349"/>
    </location>
</feature>
<keyword evidence="1" id="KW-0175">Coiled coil</keyword>
<dbReference type="PANTHER" id="PTHR33026">
    <property type="entry name" value="OS06G0360600 PROTEIN"/>
    <property type="match status" value="1"/>
</dbReference>
<dbReference type="InterPro" id="IPR001025">
    <property type="entry name" value="BAH_dom"/>
</dbReference>
<dbReference type="Proteomes" id="UP001231189">
    <property type="component" value="Unassembled WGS sequence"/>
</dbReference>
<evidence type="ECO:0000256" key="2">
    <source>
        <dbReference type="SAM" id="MobiDB-lite"/>
    </source>
</evidence>
<dbReference type="GO" id="GO:0003682">
    <property type="term" value="F:chromatin binding"/>
    <property type="evidence" value="ECO:0007669"/>
    <property type="project" value="InterPro"/>
</dbReference>
<evidence type="ECO:0000313" key="4">
    <source>
        <dbReference type="EMBL" id="KAK1601723.1"/>
    </source>
</evidence>
<evidence type="ECO:0000256" key="1">
    <source>
        <dbReference type="SAM" id="Coils"/>
    </source>
</evidence>
<dbReference type="InterPro" id="IPR043151">
    <property type="entry name" value="BAH_sf"/>
</dbReference>
<feature type="region of interest" description="Disordered" evidence="2">
    <location>
        <begin position="823"/>
        <end position="868"/>
    </location>
</feature>
<name>A0AAD8QID8_LOLMU</name>
<evidence type="ECO:0000313" key="5">
    <source>
        <dbReference type="Proteomes" id="UP001231189"/>
    </source>
</evidence>
<dbReference type="Gene3D" id="2.30.30.490">
    <property type="match status" value="1"/>
</dbReference>
<proteinExistence type="predicted"/>
<dbReference type="InterPro" id="IPR007321">
    <property type="entry name" value="Transposase_28"/>
</dbReference>
<feature type="compositionally biased region" description="Acidic residues" evidence="2">
    <location>
        <begin position="1497"/>
        <end position="1507"/>
    </location>
</feature>
<feature type="region of interest" description="Disordered" evidence="2">
    <location>
        <begin position="397"/>
        <end position="436"/>
    </location>
</feature>
<protein>
    <recommendedName>
        <fullName evidence="3">BAH domain-containing protein</fullName>
    </recommendedName>
</protein>
<gene>
    <name evidence="4" type="ORF">QYE76_018588</name>
</gene>
<feature type="compositionally biased region" description="Basic residues" evidence="2">
    <location>
        <begin position="832"/>
        <end position="848"/>
    </location>
</feature>
<feature type="region of interest" description="Disordered" evidence="2">
    <location>
        <begin position="1156"/>
        <end position="1191"/>
    </location>
</feature>
<dbReference type="Pfam" id="PF04195">
    <property type="entry name" value="Transposase_28"/>
    <property type="match status" value="1"/>
</dbReference>
<comment type="caution">
    <text evidence="4">The sequence shown here is derived from an EMBL/GenBank/DDBJ whole genome shotgun (WGS) entry which is preliminary data.</text>
</comment>
<dbReference type="PANTHER" id="PTHR33026:SF7">
    <property type="entry name" value="OS03G0100275 PROTEIN"/>
    <property type="match status" value="1"/>
</dbReference>
<reference evidence="4" key="1">
    <citation type="submission" date="2023-07" db="EMBL/GenBank/DDBJ databases">
        <title>A chromosome-level genome assembly of Lolium multiflorum.</title>
        <authorList>
            <person name="Chen Y."/>
            <person name="Copetti D."/>
            <person name="Kolliker R."/>
            <person name="Studer B."/>
        </authorList>
    </citation>
    <scope>NUCLEOTIDE SEQUENCE</scope>
    <source>
        <strain evidence="4">02402/16</strain>
        <tissue evidence="4">Leaf</tissue>
    </source>
</reference>
<dbReference type="PROSITE" id="PS51038">
    <property type="entry name" value="BAH"/>
    <property type="match status" value="1"/>
</dbReference>
<feature type="compositionally biased region" description="Acidic residues" evidence="2">
    <location>
        <begin position="1475"/>
        <end position="1490"/>
    </location>
</feature>
<feature type="domain" description="BAH" evidence="3">
    <location>
        <begin position="173"/>
        <end position="293"/>
    </location>
</feature>
<feature type="coiled-coil region" evidence="1">
    <location>
        <begin position="1299"/>
        <end position="1336"/>
    </location>
</feature>
<sequence>MMKSSRSPPPPAAAGEGSGKTAVKKWVGWEEEVVQSEVRYYLRCAPSRDGGGEVERDLAVVGKLSDLGNMVYWAHDQFVWSIHAAAARSPGPSRALAVAVEATQLGCKSRREVMDWLTSLVAADSPYITSASASKDDPSASAENNPEGFTWLGHVPHLDKWRKHYKSFCRYGMRISVHDFIYIKTEEGTESKVGYVEGLYEYGSANCMVLARWLDKPGDNHGFEMHPDVHEREVFFSNVLQDIGVNWVEGLAPVLNYQHFEWFKRREEDHKKWKPYLCHRQIVGTTLKPFNIAQLQGYTNQEIVQGLFREPSSMAVQSKEPKEKIDGGQKREHTEISEDKLIKNPASQGNVTNDRAIEIHTALVATDTVQKLSQRNAILESIHVDEISSKLLPQNTVSQQSSHKGKGVLTVPVTPRPTLQSREKVEDGPAKPSPQKTMLLCSSQELGLQFGKKGPADEPAKPVAEKVSRQYYVGDGMSSVNVVPSDDKRPGVDHTNFLKPENVLKWAKRKARGSGPLMGYSDANSHEGVAVCAPNGDTAPVNSVPVKEKCKINELAHVAEDFYMRCISPLKKRDDPALVHASGKAPLKDHTACGILPHRPTGFSRLKDGIPMSVCHFPKESRLDAAVTLEAEEVPAPPQVQDQPAQPPKQNLVKSLAAQDPVAKSKGKRRLVVSSSDEEAVEASPSTKKPRSTRAVVPPRVETPVAHVSSSTIPFEGASVLSPVGLHKGKDHIKTTSVGMKGASSFVKAVEEEVAATKGLCHDLTAANKKIVSLQAELQKERSNHVFVDSASHIRADHGNAYLLRPSAIRPVAAGTFKRLRQKHQRDLCQPGRHHGSRRRKKQKKPPKTQRPGNGITKLKGSGGPASPLKLNCNLEAEGFIKPGTWRRVSGELNPAPEAGEWVVTKALIERGFSMPPNDFFSEILKTYELQTHHIAPNSNLAISNHVTLCEGHLRIAPDLPLFQYFFSVKKEKVSQTSTLATCGGVTFKLRPGRTYPHTDRNESVRYWSGNFFYLKDPTSSRMLPDFKDGPPTEIPAWTQCPHLSESPQLTRAVRRIHKLTKEGLSRKDLTMSWFTKRIQPLQHRDRLLFQYTGREDNMRASQDNLSADALDKRLRVLIKVPCELKIHTCNIDIHMNGSGTALEALEEKDLGTLLRVPQTGNTDPEAEAPAAPGPSKRKRTSSSGPAAKRARDVLSIAATQKAEAEKKRLKLIDTTLHEDLRTHVLEQKKEIELLQSRDAESQKAIALLETRLKNYEEEIAKRPSIDDLSAKVKVLEAENEYLKNFMKESSDEENKKRKELLEKHAQEVSDLAEKLKKSHQRVQTLASKNKSYEAEAEAIDKMIFRCGPQRTEAYEEVQGSIDNLFEACRGVAQSLSLKRAGTAVMDTMTKLIKQVPELIKDWQESSARGVASLVLATCKAHIPTMNFADVARGVPKGANLRNLLAETQGYDRVFVGRVNHSFWYNKHDLPEGFSDAEDEREEDYPEEEGSGSSSDHEEDISGDDSGDGSAYVA</sequence>
<feature type="compositionally biased region" description="Basic and acidic residues" evidence="2">
    <location>
        <begin position="319"/>
        <end position="342"/>
    </location>
</feature>
<accession>A0AAD8QID8</accession>
<keyword evidence="5" id="KW-1185">Reference proteome</keyword>